<keyword evidence="3" id="KW-1185">Reference proteome</keyword>
<accession>A0A0F5FEL6</accession>
<evidence type="ECO:0000313" key="3">
    <source>
        <dbReference type="Proteomes" id="UP000033649"/>
    </source>
</evidence>
<dbReference type="AlphaFoldDB" id="A0A0F5FEL6"/>
<protein>
    <submittedName>
        <fullName evidence="2">Uncharacterized protein</fullName>
    </submittedName>
</protein>
<name>A0A0F5FEL6_9HYPH</name>
<dbReference type="PATRIC" id="fig|429727.3.peg.2165"/>
<dbReference type="RefSeq" id="WP_046105266.1">
    <property type="nucleotide sequence ID" value="NZ_JZEY01000061.1"/>
</dbReference>
<proteinExistence type="predicted"/>
<gene>
    <name evidence="2" type="ORF">VE26_10515</name>
</gene>
<organism evidence="2 3">
    <name type="scientific">Devosia chinhatensis</name>
    <dbReference type="NCBI Taxonomy" id="429727"/>
    <lineage>
        <taxon>Bacteria</taxon>
        <taxon>Pseudomonadati</taxon>
        <taxon>Pseudomonadota</taxon>
        <taxon>Alphaproteobacteria</taxon>
        <taxon>Hyphomicrobiales</taxon>
        <taxon>Devosiaceae</taxon>
        <taxon>Devosia</taxon>
    </lineage>
</organism>
<dbReference type="Proteomes" id="UP000033649">
    <property type="component" value="Unassembled WGS sequence"/>
</dbReference>
<dbReference type="OrthoDB" id="7950454at2"/>
<sequence length="178" mass="19191">MSTVRRAGLALIAILAMSAAPNVLAQSAVEDAVDTLRTFGKVEGLDGRWIWANMTTLIDPGAPDGDALAEKMVRFCPEDRGPIMAITTVGDGGFDLGIVDQPRAMHWQFRRDRAGSNSQSIDLDGFFAAIGHGPGDARSQGQVDFLQRNNGPVTIIRAAEDVLLITNRTGFDMFVRCD</sequence>
<evidence type="ECO:0000313" key="2">
    <source>
        <dbReference type="EMBL" id="KKB07238.1"/>
    </source>
</evidence>
<feature type="signal peptide" evidence="1">
    <location>
        <begin position="1"/>
        <end position="25"/>
    </location>
</feature>
<reference evidence="2 3" key="1">
    <citation type="submission" date="2015-03" db="EMBL/GenBank/DDBJ databases">
        <authorList>
            <person name="Hassan Y."/>
            <person name="Lepp D."/>
            <person name="Li X.-Z."/>
            <person name="Zhou T."/>
        </authorList>
    </citation>
    <scope>NUCLEOTIDE SEQUENCE [LARGE SCALE GENOMIC DNA]</scope>
    <source>
        <strain evidence="2 3">IPL18</strain>
    </source>
</reference>
<evidence type="ECO:0000256" key="1">
    <source>
        <dbReference type="SAM" id="SignalP"/>
    </source>
</evidence>
<comment type="caution">
    <text evidence="2">The sequence shown here is derived from an EMBL/GenBank/DDBJ whole genome shotgun (WGS) entry which is preliminary data.</text>
</comment>
<dbReference type="STRING" id="429727.VE26_10515"/>
<feature type="chain" id="PRO_5002486283" evidence="1">
    <location>
        <begin position="26"/>
        <end position="178"/>
    </location>
</feature>
<dbReference type="EMBL" id="JZEY01000061">
    <property type="protein sequence ID" value="KKB07238.1"/>
    <property type="molecule type" value="Genomic_DNA"/>
</dbReference>
<keyword evidence="1" id="KW-0732">Signal</keyword>